<proteinExistence type="predicted"/>
<evidence type="ECO:0000313" key="2">
    <source>
        <dbReference type="Proteomes" id="UP000887116"/>
    </source>
</evidence>
<evidence type="ECO:0008006" key="3">
    <source>
        <dbReference type="Google" id="ProtNLM"/>
    </source>
</evidence>
<keyword evidence="2" id="KW-1185">Reference proteome</keyword>
<evidence type="ECO:0000313" key="1">
    <source>
        <dbReference type="EMBL" id="GFR05104.1"/>
    </source>
</evidence>
<dbReference type="Proteomes" id="UP000887116">
    <property type="component" value="Unassembled WGS sequence"/>
</dbReference>
<reference evidence="1" key="1">
    <citation type="submission" date="2020-07" db="EMBL/GenBank/DDBJ databases">
        <title>Multicomponent nature underlies the extraordinary mechanical properties of spider dragline silk.</title>
        <authorList>
            <person name="Kono N."/>
            <person name="Nakamura H."/>
            <person name="Mori M."/>
            <person name="Yoshida Y."/>
            <person name="Ohtoshi R."/>
            <person name="Malay A.D."/>
            <person name="Moran D.A.P."/>
            <person name="Tomita M."/>
            <person name="Numata K."/>
            <person name="Arakawa K."/>
        </authorList>
    </citation>
    <scope>NUCLEOTIDE SEQUENCE</scope>
</reference>
<accession>A0A8X6HL03</accession>
<dbReference type="EMBL" id="BMAO01005974">
    <property type="protein sequence ID" value="GFR05104.1"/>
    <property type="molecule type" value="Genomic_DNA"/>
</dbReference>
<organism evidence="1 2">
    <name type="scientific">Trichonephila clavata</name>
    <name type="common">Joro spider</name>
    <name type="synonym">Nephila clavata</name>
    <dbReference type="NCBI Taxonomy" id="2740835"/>
    <lineage>
        <taxon>Eukaryota</taxon>
        <taxon>Metazoa</taxon>
        <taxon>Ecdysozoa</taxon>
        <taxon>Arthropoda</taxon>
        <taxon>Chelicerata</taxon>
        <taxon>Arachnida</taxon>
        <taxon>Araneae</taxon>
        <taxon>Araneomorphae</taxon>
        <taxon>Entelegynae</taxon>
        <taxon>Araneoidea</taxon>
        <taxon>Nephilidae</taxon>
        <taxon>Trichonephila</taxon>
    </lineage>
</organism>
<dbReference type="OrthoDB" id="6753189at2759"/>
<name>A0A8X6HL03_TRICU</name>
<sequence length="127" mass="14880">MTVDVDGQRRKKSPTVLLKIIEYQHTRYCSTQLGVCHSAVWRIMHKQGVHPYHLQKVQLLQPDDYPKYVELALLLMQKGVRDLSFIAFVLSTEVCSIHIIHMCGLTVTFMVQEITSFCHKYVCWNQW</sequence>
<dbReference type="AlphaFoldDB" id="A0A8X6HL03"/>
<gene>
    <name evidence="1" type="ORF">TNCT_309031</name>
</gene>
<comment type="caution">
    <text evidence="1">The sequence shown here is derived from an EMBL/GenBank/DDBJ whole genome shotgun (WGS) entry which is preliminary data.</text>
</comment>
<protein>
    <recommendedName>
        <fullName evidence="3">Transposase</fullName>
    </recommendedName>
</protein>